<reference evidence="1" key="1">
    <citation type="journal article" date="2021" name="Proc. Natl. Acad. Sci. U.S.A.">
        <title>A Catalog of Tens of Thousands of Viruses from Human Metagenomes Reveals Hidden Associations with Chronic Diseases.</title>
        <authorList>
            <person name="Tisza M.J."/>
            <person name="Buck C.B."/>
        </authorList>
    </citation>
    <scope>NUCLEOTIDE SEQUENCE</scope>
    <source>
        <strain evidence="1">CtnRj46</strain>
    </source>
</reference>
<protein>
    <submittedName>
        <fullName evidence="1">Terminase</fullName>
    </submittedName>
</protein>
<dbReference type="EMBL" id="BK015829">
    <property type="protein sequence ID" value="DAE27132.1"/>
    <property type="molecule type" value="Genomic_DNA"/>
</dbReference>
<evidence type="ECO:0000313" key="1">
    <source>
        <dbReference type="EMBL" id="DAE27132.1"/>
    </source>
</evidence>
<proteinExistence type="predicted"/>
<organism evidence="1">
    <name type="scientific">virus sp. ctnRj46</name>
    <dbReference type="NCBI Taxonomy" id="2826814"/>
    <lineage>
        <taxon>Viruses</taxon>
    </lineage>
</organism>
<name>A0A8S5R817_9VIRU</name>
<sequence length="234" mass="26788">MQSRFMKGEYNPTLLLLASSKRTEYSYMETFIENKRKTDSKTTLVIDEPQWVIRTDKDSPNKFKVALGNKFLDSEVLPLNCTEKDVNDYINRGFQIINVPMGYYENFIDDIDIALTDIAGISTSNVTRYISGNRLTAVKMLTIQNLMTKDIITVGNAPDDKVQYWEYMDMTRLDSKLKSRPMYIHLDMSISGDKTGIAGVWILGKKPHQDGIPDSNELYYRLAFSFAVKAPKGY</sequence>
<accession>A0A8S5R817</accession>